<keyword evidence="3" id="KW-1185">Reference proteome</keyword>
<dbReference type="AlphaFoldDB" id="A0A9P7YV98"/>
<reference evidence="2" key="1">
    <citation type="journal article" date="2021" name="IMA Fungus">
        <title>Genomic characterization of three marine fungi, including Emericellopsis atlantica sp. nov. with signatures of a generalist lifestyle and marine biomass degradation.</title>
        <authorList>
            <person name="Hagestad O.C."/>
            <person name="Hou L."/>
            <person name="Andersen J.H."/>
            <person name="Hansen E.H."/>
            <person name="Altermark B."/>
            <person name="Li C."/>
            <person name="Kuhnert E."/>
            <person name="Cox R.J."/>
            <person name="Crous P.W."/>
            <person name="Spatafora J.W."/>
            <person name="Lail K."/>
            <person name="Amirebrahimi M."/>
            <person name="Lipzen A."/>
            <person name="Pangilinan J."/>
            <person name="Andreopoulos W."/>
            <person name="Hayes R.D."/>
            <person name="Ng V."/>
            <person name="Grigoriev I.V."/>
            <person name="Jackson S.A."/>
            <person name="Sutton T.D.S."/>
            <person name="Dobson A.D.W."/>
            <person name="Rama T."/>
        </authorList>
    </citation>
    <scope>NUCLEOTIDE SEQUENCE</scope>
    <source>
        <strain evidence="2">TRa3180A</strain>
    </source>
</reference>
<evidence type="ECO:0000313" key="2">
    <source>
        <dbReference type="EMBL" id="KAG9240032.1"/>
    </source>
</evidence>
<evidence type="ECO:0000259" key="1">
    <source>
        <dbReference type="PROSITE" id="PS50090"/>
    </source>
</evidence>
<dbReference type="Gene3D" id="1.10.10.60">
    <property type="entry name" value="Homeodomain-like"/>
    <property type="match status" value="1"/>
</dbReference>
<dbReference type="Proteomes" id="UP000887226">
    <property type="component" value="Unassembled WGS sequence"/>
</dbReference>
<dbReference type="InterPro" id="IPR001005">
    <property type="entry name" value="SANT/Myb"/>
</dbReference>
<dbReference type="EMBL" id="MU254627">
    <property type="protein sequence ID" value="KAG9240032.1"/>
    <property type="molecule type" value="Genomic_DNA"/>
</dbReference>
<comment type="caution">
    <text evidence="2">The sequence shown here is derived from an EMBL/GenBank/DDBJ whole genome shotgun (WGS) entry which is preliminary data.</text>
</comment>
<feature type="domain" description="Myb-like" evidence="1">
    <location>
        <begin position="77"/>
        <end position="127"/>
    </location>
</feature>
<name>A0A9P7YV98_9HELO</name>
<dbReference type="SUPFAM" id="SSF46689">
    <property type="entry name" value="Homeodomain-like"/>
    <property type="match status" value="1"/>
</dbReference>
<evidence type="ECO:0000313" key="3">
    <source>
        <dbReference type="Proteomes" id="UP000887226"/>
    </source>
</evidence>
<organism evidence="2 3">
    <name type="scientific">Calycina marina</name>
    <dbReference type="NCBI Taxonomy" id="1763456"/>
    <lineage>
        <taxon>Eukaryota</taxon>
        <taxon>Fungi</taxon>
        <taxon>Dikarya</taxon>
        <taxon>Ascomycota</taxon>
        <taxon>Pezizomycotina</taxon>
        <taxon>Leotiomycetes</taxon>
        <taxon>Helotiales</taxon>
        <taxon>Pezizellaceae</taxon>
        <taxon>Calycina</taxon>
    </lineage>
</organism>
<sequence length="128" mass="14630">MVESAPVAVYQEWPFKGFLKRIKIGNETTYNLEFQLSHVPEHFHLPVLSEALGMCSAEAATPHNIVAHSTVHPAISQRKRKHVKWKPEENKTIRKMRKEGGCSWEEIHAALPHRTPGAIQVQYSKLKK</sequence>
<dbReference type="PROSITE" id="PS50090">
    <property type="entry name" value="MYB_LIKE"/>
    <property type="match status" value="1"/>
</dbReference>
<accession>A0A9P7YV98</accession>
<proteinExistence type="predicted"/>
<dbReference type="OrthoDB" id="3440156at2759"/>
<gene>
    <name evidence="2" type="ORF">BJ878DRAFT_528619</name>
</gene>
<protein>
    <recommendedName>
        <fullName evidence="1">Myb-like domain-containing protein</fullName>
    </recommendedName>
</protein>
<dbReference type="InterPro" id="IPR009057">
    <property type="entry name" value="Homeodomain-like_sf"/>
</dbReference>
<dbReference type="CDD" id="cd00167">
    <property type="entry name" value="SANT"/>
    <property type="match status" value="1"/>
</dbReference>